<proteinExistence type="inferred from homology"/>
<evidence type="ECO:0000256" key="3">
    <source>
        <dbReference type="ARBA" id="ARBA00022519"/>
    </source>
</evidence>
<keyword evidence="5 8" id="KW-1133">Transmembrane helix</keyword>
<dbReference type="PANTHER" id="PTHR34390">
    <property type="entry name" value="UPF0442 PROTEIN YJJB-RELATED"/>
    <property type="match status" value="1"/>
</dbReference>
<keyword evidence="2" id="KW-1003">Cell membrane</keyword>
<comment type="caution">
    <text evidence="10">The sequence shown here is derived from an EMBL/GenBank/DDBJ whole genome shotgun (WGS) entry which is preliminary data.</text>
</comment>
<evidence type="ECO:0000259" key="9">
    <source>
        <dbReference type="Pfam" id="PF12821"/>
    </source>
</evidence>
<feature type="transmembrane region" description="Helical" evidence="8">
    <location>
        <begin position="52"/>
        <end position="72"/>
    </location>
</feature>
<comment type="subcellular location">
    <subcellularLocation>
        <location evidence="1">Cell membrane</location>
        <topology evidence="1">Multi-pass membrane protein</topology>
    </subcellularLocation>
</comment>
<feature type="domain" description="Threonine/Serine exporter ThrE" evidence="9">
    <location>
        <begin position="8"/>
        <end position="134"/>
    </location>
</feature>
<organism evidence="10 11">
    <name type="scientific">Paenibacillus popilliae</name>
    <name type="common">Bacillus popilliae</name>
    <dbReference type="NCBI Taxonomy" id="78057"/>
    <lineage>
        <taxon>Bacteria</taxon>
        <taxon>Bacillati</taxon>
        <taxon>Bacillota</taxon>
        <taxon>Bacilli</taxon>
        <taxon>Bacillales</taxon>
        <taxon>Paenibacillaceae</taxon>
        <taxon>Paenibacillus</taxon>
    </lineage>
</organism>
<evidence type="ECO:0000256" key="2">
    <source>
        <dbReference type="ARBA" id="ARBA00022475"/>
    </source>
</evidence>
<evidence type="ECO:0000256" key="1">
    <source>
        <dbReference type="ARBA" id="ARBA00004651"/>
    </source>
</evidence>
<dbReference type="Proteomes" id="UP000316208">
    <property type="component" value="Unassembled WGS sequence"/>
</dbReference>
<name>A0ABY3ARA8_PAEPP</name>
<evidence type="ECO:0000256" key="4">
    <source>
        <dbReference type="ARBA" id="ARBA00022692"/>
    </source>
</evidence>
<comment type="similarity">
    <text evidence="7">Belongs to the ThrE exporter (TC 2.A.79) family.</text>
</comment>
<protein>
    <submittedName>
        <fullName evidence="10">Threonine/serine exporter</fullName>
    </submittedName>
</protein>
<dbReference type="InterPro" id="IPR050539">
    <property type="entry name" value="ThrE_Dicarb/AminoAcid_Exp"/>
</dbReference>
<evidence type="ECO:0000256" key="7">
    <source>
        <dbReference type="ARBA" id="ARBA00034125"/>
    </source>
</evidence>
<evidence type="ECO:0000256" key="8">
    <source>
        <dbReference type="SAM" id="Phobius"/>
    </source>
</evidence>
<feature type="transmembrane region" description="Helical" evidence="8">
    <location>
        <begin position="29"/>
        <end position="46"/>
    </location>
</feature>
<evidence type="ECO:0000256" key="6">
    <source>
        <dbReference type="ARBA" id="ARBA00023136"/>
    </source>
</evidence>
<dbReference type="RefSeq" id="WP_142544510.1">
    <property type="nucleotide sequence ID" value="NZ_SADY01000004.1"/>
</dbReference>
<evidence type="ECO:0000313" key="11">
    <source>
        <dbReference type="Proteomes" id="UP000316208"/>
    </source>
</evidence>
<dbReference type="EMBL" id="SADY01000004">
    <property type="protein sequence ID" value="TQR44385.1"/>
    <property type="molecule type" value="Genomic_DNA"/>
</dbReference>
<evidence type="ECO:0000256" key="5">
    <source>
        <dbReference type="ARBA" id="ARBA00022989"/>
    </source>
</evidence>
<feature type="transmembrane region" description="Helical" evidence="8">
    <location>
        <begin position="6"/>
        <end position="22"/>
    </location>
</feature>
<dbReference type="PANTHER" id="PTHR34390:SF1">
    <property type="entry name" value="SUCCINATE TRANSPORTER SUBUNIT YJJB-RELATED"/>
    <property type="match status" value="1"/>
</dbReference>
<feature type="transmembrane region" description="Helical" evidence="8">
    <location>
        <begin position="79"/>
        <end position="100"/>
    </location>
</feature>
<keyword evidence="6 8" id="KW-0472">Membrane</keyword>
<dbReference type="Pfam" id="PF12821">
    <property type="entry name" value="ThrE_2"/>
    <property type="match status" value="1"/>
</dbReference>
<keyword evidence="3" id="KW-0997">Cell inner membrane</keyword>
<keyword evidence="11" id="KW-1185">Reference proteome</keyword>
<evidence type="ECO:0000313" key="10">
    <source>
        <dbReference type="EMBL" id="TQR44385.1"/>
    </source>
</evidence>
<feature type="transmembrane region" description="Helical" evidence="8">
    <location>
        <begin position="115"/>
        <end position="136"/>
    </location>
</feature>
<reference evidence="10 11" key="1">
    <citation type="submission" date="2018-03" db="EMBL/GenBank/DDBJ databases">
        <title>Aerobic endospore-forming bacteria genome sequencing and assembly.</title>
        <authorList>
            <person name="Cavalcante D.A."/>
            <person name="Driks A."/>
            <person name="Putonti C."/>
            <person name="De-Souza M.T."/>
        </authorList>
    </citation>
    <scope>NUCLEOTIDE SEQUENCE [LARGE SCALE GENOMIC DNA]</scope>
    <source>
        <strain evidence="10 11">SDF0028</strain>
    </source>
</reference>
<dbReference type="InterPro" id="IPR024528">
    <property type="entry name" value="ThrE_2"/>
</dbReference>
<gene>
    <name evidence="10" type="ORF">C7Y44_14690</name>
</gene>
<keyword evidence="4 8" id="KW-0812">Transmembrane</keyword>
<sequence length="167" mass="18228">MRDIAIHMIFSFLAAVSFGVLCNVPKRSVIAGGLIGTIGWITYIQLISRGFAVFLSSFTSAFLLAFAAWAAASKFRLPVTVYVIPGLVPIVPGITFYEALRRLIAGRDSFSGSRIVQVVFGAAGIACGIAIANVLYRSIARFILRHYQHRLVQRGAACVQHRFLSIH</sequence>
<accession>A0ABY3ARA8</accession>